<gene>
    <name evidence="1" type="ORF">LCGC14_2527560</name>
</gene>
<organism evidence="1">
    <name type="scientific">marine sediment metagenome</name>
    <dbReference type="NCBI Taxonomy" id="412755"/>
    <lineage>
        <taxon>unclassified sequences</taxon>
        <taxon>metagenomes</taxon>
        <taxon>ecological metagenomes</taxon>
    </lineage>
</organism>
<reference evidence="1" key="1">
    <citation type="journal article" date="2015" name="Nature">
        <title>Complex archaea that bridge the gap between prokaryotes and eukaryotes.</title>
        <authorList>
            <person name="Spang A."/>
            <person name="Saw J.H."/>
            <person name="Jorgensen S.L."/>
            <person name="Zaremba-Niedzwiedzka K."/>
            <person name="Martijn J."/>
            <person name="Lind A.E."/>
            <person name="van Eijk R."/>
            <person name="Schleper C."/>
            <person name="Guy L."/>
            <person name="Ettema T.J."/>
        </authorList>
    </citation>
    <scope>NUCLEOTIDE SEQUENCE</scope>
</reference>
<evidence type="ECO:0000313" key="1">
    <source>
        <dbReference type="EMBL" id="KKL13259.1"/>
    </source>
</evidence>
<dbReference type="EMBL" id="LAZR01040933">
    <property type="protein sequence ID" value="KKL13259.1"/>
    <property type="molecule type" value="Genomic_DNA"/>
</dbReference>
<proteinExistence type="predicted"/>
<sequence>MKPAKIWGCRFMGKIGRYYTYWPNGYERNPLRGILKFKKFPTKERIQAMFVNVVGFKYLVE</sequence>
<accession>A0A0F9AUL1</accession>
<dbReference type="AlphaFoldDB" id="A0A0F9AUL1"/>
<comment type="caution">
    <text evidence="1">The sequence shown here is derived from an EMBL/GenBank/DDBJ whole genome shotgun (WGS) entry which is preliminary data.</text>
</comment>
<protein>
    <submittedName>
        <fullName evidence="1">Uncharacterized protein</fullName>
    </submittedName>
</protein>
<name>A0A0F9AUL1_9ZZZZ</name>